<reference evidence="12" key="1">
    <citation type="journal article" date="2021" name="PeerJ">
        <title>Extensive microbial diversity within the chicken gut microbiome revealed by metagenomics and culture.</title>
        <authorList>
            <person name="Gilroy R."/>
            <person name="Ravi A."/>
            <person name="Getino M."/>
            <person name="Pursley I."/>
            <person name="Horton D.L."/>
            <person name="Alikhan N.F."/>
            <person name="Baker D."/>
            <person name="Gharbi K."/>
            <person name="Hall N."/>
            <person name="Watson M."/>
            <person name="Adriaenssens E.M."/>
            <person name="Foster-Nyarko E."/>
            <person name="Jarju S."/>
            <person name="Secka A."/>
            <person name="Antonio M."/>
            <person name="Oren A."/>
            <person name="Chaudhuri R.R."/>
            <person name="La Ragione R."/>
            <person name="Hildebrand F."/>
            <person name="Pallen M.J."/>
        </authorList>
    </citation>
    <scope>NUCLEOTIDE SEQUENCE</scope>
    <source>
        <strain evidence="12">ChiHecec2B26-7398</strain>
    </source>
</reference>
<dbReference type="Gene3D" id="3.60.150.10">
    <property type="entry name" value="Chorismate synthase AroC"/>
    <property type="match status" value="1"/>
</dbReference>
<evidence type="ECO:0000256" key="9">
    <source>
        <dbReference type="ARBA" id="ARBA00023141"/>
    </source>
</evidence>
<evidence type="ECO:0000256" key="4">
    <source>
        <dbReference type="ARBA" id="ARBA00022605"/>
    </source>
</evidence>
<keyword evidence="8 11" id="KW-0521">NADP</keyword>
<name>A0A9D1Y2R2_9FIRM</name>
<keyword evidence="9 11" id="KW-0057">Aromatic amino acid biosynthesis</keyword>
<dbReference type="NCBIfam" id="TIGR00033">
    <property type="entry name" value="aroC"/>
    <property type="match status" value="1"/>
</dbReference>
<keyword evidence="5 11" id="KW-0285">Flavoprotein</keyword>
<organism evidence="12 13">
    <name type="scientific">Candidatus Gemmiger excrementipullorum</name>
    <dbReference type="NCBI Taxonomy" id="2838610"/>
    <lineage>
        <taxon>Bacteria</taxon>
        <taxon>Bacillati</taxon>
        <taxon>Bacillota</taxon>
        <taxon>Clostridia</taxon>
        <taxon>Eubacteriales</taxon>
        <taxon>Gemmiger</taxon>
    </lineage>
</organism>
<dbReference type="CDD" id="cd07304">
    <property type="entry name" value="Chorismate_synthase"/>
    <property type="match status" value="1"/>
</dbReference>
<proteinExistence type="inferred from homology"/>
<comment type="catalytic activity">
    <reaction evidence="11">
        <text>5-O-(1-carboxyvinyl)-3-phosphoshikimate = chorismate + phosphate</text>
        <dbReference type="Rhea" id="RHEA:21020"/>
        <dbReference type="ChEBI" id="CHEBI:29748"/>
        <dbReference type="ChEBI" id="CHEBI:43474"/>
        <dbReference type="ChEBI" id="CHEBI:57701"/>
        <dbReference type="EC" id="4.2.3.5"/>
    </reaction>
</comment>
<dbReference type="GO" id="GO:0004107">
    <property type="term" value="F:chorismate synthase activity"/>
    <property type="evidence" value="ECO:0007669"/>
    <property type="project" value="UniProtKB-UniRule"/>
</dbReference>
<keyword evidence="7 11" id="KW-0274">FAD</keyword>
<feature type="binding site" evidence="11">
    <location>
        <position position="329"/>
    </location>
    <ligand>
        <name>FMN</name>
        <dbReference type="ChEBI" id="CHEBI:58210"/>
    </ligand>
</feature>
<keyword evidence="6 11" id="KW-0288">FMN</keyword>
<evidence type="ECO:0000256" key="5">
    <source>
        <dbReference type="ARBA" id="ARBA00022630"/>
    </source>
</evidence>
<dbReference type="InterPro" id="IPR035904">
    <property type="entry name" value="Chorismate_synth_AroC_sf"/>
</dbReference>
<dbReference type="GO" id="GO:0010181">
    <property type="term" value="F:FMN binding"/>
    <property type="evidence" value="ECO:0007669"/>
    <property type="project" value="TreeGrafter"/>
</dbReference>
<evidence type="ECO:0000256" key="10">
    <source>
        <dbReference type="ARBA" id="ARBA00023239"/>
    </source>
</evidence>
<accession>A0A9D1Y2R2</accession>
<dbReference type="NCBIfam" id="NF003793">
    <property type="entry name" value="PRK05382.1"/>
    <property type="match status" value="1"/>
</dbReference>
<comment type="function">
    <text evidence="11">Catalyzes the anti-1,4-elimination of the C-3 phosphate and the C-6 proR hydrogen from 5-enolpyruvylshikimate-3-phosphate (EPSP) to yield chorismate, which is the branch point compound that serves as the starting substrate for the three terminal pathways of aromatic amino acid biosynthesis. This reaction introduces a second double bond into the aromatic ring system.</text>
</comment>
<comment type="pathway">
    <text evidence="1 11">Metabolic intermediate biosynthesis; chorismate biosynthesis; chorismate from D-erythrose 4-phosphate and phosphoenolpyruvate: step 7/7.</text>
</comment>
<keyword evidence="4 11" id="KW-0028">Amino-acid biosynthesis</keyword>
<dbReference type="SUPFAM" id="SSF103263">
    <property type="entry name" value="Chorismate synthase, AroC"/>
    <property type="match status" value="1"/>
</dbReference>
<dbReference type="PIRSF" id="PIRSF001456">
    <property type="entry name" value="Chorismate_synth"/>
    <property type="match status" value="1"/>
</dbReference>
<feature type="binding site" evidence="11">
    <location>
        <begin position="125"/>
        <end position="127"/>
    </location>
    <ligand>
        <name>FMN</name>
        <dbReference type="ChEBI" id="CHEBI:58210"/>
    </ligand>
</feature>
<dbReference type="HAMAP" id="MF_00300">
    <property type="entry name" value="Chorismate_synth"/>
    <property type="match status" value="1"/>
</dbReference>
<dbReference type="GO" id="GO:0009073">
    <property type="term" value="P:aromatic amino acid family biosynthetic process"/>
    <property type="evidence" value="ECO:0007669"/>
    <property type="project" value="UniProtKB-KW"/>
</dbReference>
<feature type="binding site" evidence="11">
    <location>
        <begin position="302"/>
        <end position="306"/>
    </location>
    <ligand>
        <name>FMN</name>
        <dbReference type="ChEBI" id="CHEBI:58210"/>
    </ligand>
</feature>
<dbReference type="GO" id="GO:0008652">
    <property type="term" value="P:amino acid biosynthetic process"/>
    <property type="evidence" value="ECO:0007669"/>
    <property type="project" value="UniProtKB-KW"/>
</dbReference>
<dbReference type="GO" id="GO:0009423">
    <property type="term" value="P:chorismate biosynthetic process"/>
    <property type="evidence" value="ECO:0007669"/>
    <property type="project" value="UniProtKB-UniRule"/>
</dbReference>
<dbReference type="EMBL" id="DXEI01000152">
    <property type="protein sequence ID" value="HIX95794.1"/>
    <property type="molecule type" value="Genomic_DNA"/>
</dbReference>
<evidence type="ECO:0000256" key="11">
    <source>
        <dbReference type="HAMAP-Rule" id="MF_00300"/>
    </source>
</evidence>
<comment type="similarity">
    <text evidence="2 11">Belongs to the chorismate synthase family.</text>
</comment>
<comment type="caution">
    <text evidence="11">Lacks conserved residue(s) required for the propagation of feature annotation.</text>
</comment>
<feature type="binding site" evidence="11">
    <location>
        <position position="47"/>
    </location>
    <ligand>
        <name>NADP(+)</name>
        <dbReference type="ChEBI" id="CHEBI:58349"/>
    </ligand>
</feature>
<keyword evidence="10 11" id="KW-0456">Lyase</keyword>
<dbReference type="EC" id="4.2.3.5" evidence="3 11"/>
<protein>
    <recommendedName>
        <fullName evidence="3 11">Chorismate synthase</fullName>
        <shortName evidence="11">CS</shortName>
        <ecNumber evidence="3 11">4.2.3.5</ecNumber>
    </recommendedName>
    <alternativeName>
        <fullName evidence="11">5-enolpyruvylshikimate-3-phosphate phospholyase</fullName>
    </alternativeName>
</protein>
<evidence type="ECO:0000256" key="2">
    <source>
        <dbReference type="ARBA" id="ARBA00008014"/>
    </source>
</evidence>
<evidence type="ECO:0000256" key="3">
    <source>
        <dbReference type="ARBA" id="ARBA00013036"/>
    </source>
</evidence>
<dbReference type="PROSITE" id="PS00788">
    <property type="entry name" value="CHORISMATE_SYNTHASE_2"/>
    <property type="match status" value="1"/>
</dbReference>
<dbReference type="Proteomes" id="UP000886751">
    <property type="component" value="Unassembled WGS sequence"/>
</dbReference>
<gene>
    <name evidence="11 12" type="primary">aroC</name>
    <name evidence="12" type="ORF">H9846_10120</name>
</gene>
<comment type="cofactor">
    <cofactor evidence="11">
        <name>FMNH2</name>
        <dbReference type="ChEBI" id="CHEBI:57618"/>
    </cofactor>
    <text evidence="11">Reduced FMN (FMNH(2)).</text>
</comment>
<comment type="subunit">
    <text evidence="11">Homotetramer.</text>
</comment>
<sequence>MKNTFGNAVSLTIFGESHGPAVGAVLDGLAAGLPVDEAAIAAAMDRRRARGDGLSTARTEADEVEFLSGVYRGHTTGTPVTLLIRNQNTRSGDYAKTAGLLRPGHADFTAYAKYGGWQDARGGGHFSGRVTAASVAAGALCERVLQDLGIRVYTHIAVCAGVEDAPLSSAAGLVLPQPAPGHFALLDPAREAAMQEAIRAAGRDGDSVGGMLETIVTGLPAGIGEPWFDSVESELAHLLFAIPACKGVEFGAGFRFAGMRGSEANDPFVLRGGRIETATNRNGGVNGGITNGMPLVLRTVLKPTPSIYKEQRTVDYAALREAPLQIQGRHDPCIVPRAAVVQNTLTAFGLLDLLTVRYGTLAQKDGLPNA</sequence>
<dbReference type="InterPro" id="IPR000453">
    <property type="entry name" value="Chorismate_synth"/>
</dbReference>
<evidence type="ECO:0000256" key="8">
    <source>
        <dbReference type="ARBA" id="ARBA00022857"/>
    </source>
</evidence>
<comment type="caution">
    <text evidence="12">The sequence shown here is derived from an EMBL/GenBank/DDBJ whole genome shotgun (WGS) entry which is preliminary data.</text>
</comment>
<reference evidence="12" key="2">
    <citation type="submission" date="2021-04" db="EMBL/GenBank/DDBJ databases">
        <authorList>
            <person name="Gilroy R."/>
        </authorList>
    </citation>
    <scope>NUCLEOTIDE SEQUENCE</scope>
    <source>
        <strain evidence="12">ChiHecec2B26-7398</strain>
    </source>
</reference>
<dbReference type="InterPro" id="IPR020541">
    <property type="entry name" value="Chorismate_synthase_CS"/>
</dbReference>
<dbReference type="PANTHER" id="PTHR21085">
    <property type="entry name" value="CHORISMATE SYNTHASE"/>
    <property type="match status" value="1"/>
</dbReference>
<dbReference type="Pfam" id="PF01264">
    <property type="entry name" value="Chorismate_synt"/>
    <property type="match status" value="1"/>
</dbReference>
<evidence type="ECO:0000313" key="12">
    <source>
        <dbReference type="EMBL" id="HIX95794.1"/>
    </source>
</evidence>
<dbReference type="AlphaFoldDB" id="A0A9D1Y2R2"/>
<evidence type="ECO:0000256" key="6">
    <source>
        <dbReference type="ARBA" id="ARBA00022643"/>
    </source>
</evidence>
<evidence type="ECO:0000256" key="7">
    <source>
        <dbReference type="ARBA" id="ARBA00022827"/>
    </source>
</evidence>
<feature type="binding site" evidence="11">
    <location>
        <position position="287"/>
    </location>
    <ligand>
        <name>FMN</name>
        <dbReference type="ChEBI" id="CHEBI:58210"/>
    </ligand>
</feature>
<dbReference type="PANTHER" id="PTHR21085:SF0">
    <property type="entry name" value="CHORISMATE SYNTHASE"/>
    <property type="match status" value="1"/>
</dbReference>
<evidence type="ECO:0000256" key="1">
    <source>
        <dbReference type="ARBA" id="ARBA00005044"/>
    </source>
</evidence>
<dbReference type="GO" id="GO:0005829">
    <property type="term" value="C:cytosol"/>
    <property type="evidence" value="ECO:0007669"/>
    <property type="project" value="TreeGrafter"/>
</dbReference>
<evidence type="ECO:0000313" key="13">
    <source>
        <dbReference type="Proteomes" id="UP000886751"/>
    </source>
</evidence>